<gene>
    <name evidence="2" type="ORF">M5X09_24050</name>
</gene>
<keyword evidence="3" id="KW-1185">Reference proteome</keyword>
<dbReference type="RefSeq" id="WP_176392725.1">
    <property type="nucleotide sequence ID" value="NZ_JAMDLV010000082.1"/>
</dbReference>
<accession>A0ABT4E2C5</accession>
<proteinExistence type="predicted"/>
<dbReference type="EMBL" id="JAMDLW010000043">
    <property type="protein sequence ID" value="MCY9522693.1"/>
    <property type="molecule type" value="Genomic_DNA"/>
</dbReference>
<reference evidence="2 3" key="1">
    <citation type="submission" date="2022-05" db="EMBL/GenBank/DDBJ databases">
        <title>Genome Sequencing of Bee-Associated Microbes.</title>
        <authorList>
            <person name="Dunlap C."/>
        </authorList>
    </citation>
    <scope>NUCLEOTIDE SEQUENCE [LARGE SCALE GENOMIC DNA]</scope>
    <source>
        <strain evidence="2 3">NRRL NRS-1438</strain>
    </source>
</reference>
<feature type="compositionally biased region" description="Basic and acidic residues" evidence="1">
    <location>
        <begin position="1"/>
        <end position="12"/>
    </location>
</feature>
<feature type="region of interest" description="Disordered" evidence="1">
    <location>
        <begin position="1"/>
        <end position="35"/>
    </location>
</feature>
<comment type="caution">
    <text evidence="2">The sequence shown here is derived from an EMBL/GenBank/DDBJ whole genome shotgun (WGS) entry which is preliminary data.</text>
</comment>
<evidence type="ECO:0000256" key="1">
    <source>
        <dbReference type="SAM" id="MobiDB-lite"/>
    </source>
</evidence>
<protein>
    <submittedName>
        <fullName evidence="2">Uncharacterized protein</fullName>
    </submittedName>
</protein>
<dbReference type="Proteomes" id="UP001207626">
    <property type="component" value="Unassembled WGS sequence"/>
</dbReference>
<sequence>MDSKKQKHKEEPTIAPSMNGHDPLEEKATGKEIEQGEYTEVTRLFLDRTPED</sequence>
<evidence type="ECO:0000313" key="2">
    <source>
        <dbReference type="EMBL" id="MCY9522693.1"/>
    </source>
</evidence>
<organism evidence="2 3">
    <name type="scientific">Paenibacillus apiarius</name>
    <dbReference type="NCBI Taxonomy" id="46240"/>
    <lineage>
        <taxon>Bacteria</taxon>
        <taxon>Bacillati</taxon>
        <taxon>Bacillota</taxon>
        <taxon>Bacilli</taxon>
        <taxon>Bacillales</taxon>
        <taxon>Paenibacillaceae</taxon>
        <taxon>Paenibacillus</taxon>
    </lineage>
</organism>
<evidence type="ECO:0000313" key="3">
    <source>
        <dbReference type="Proteomes" id="UP001207626"/>
    </source>
</evidence>
<feature type="compositionally biased region" description="Basic and acidic residues" evidence="1">
    <location>
        <begin position="22"/>
        <end position="34"/>
    </location>
</feature>
<name>A0ABT4E2C5_9BACL</name>